<comment type="caution">
    <text evidence="2">The sequence shown here is derived from an EMBL/GenBank/DDBJ whole genome shotgun (WGS) entry which is preliminary data.</text>
</comment>
<dbReference type="AlphaFoldDB" id="A0A427YB91"/>
<evidence type="ECO:0000256" key="1">
    <source>
        <dbReference type="SAM" id="SignalP"/>
    </source>
</evidence>
<feature type="chain" id="PRO_5019034476" evidence="1">
    <location>
        <begin position="16"/>
        <end position="244"/>
    </location>
</feature>
<keyword evidence="3" id="KW-1185">Reference proteome</keyword>
<keyword evidence="1" id="KW-0732">Signal</keyword>
<proteinExistence type="predicted"/>
<protein>
    <submittedName>
        <fullName evidence="2">Uncharacterized protein</fullName>
    </submittedName>
</protein>
<dbReference type="RefSeq" id="XP_028480571.1">
    <property type="nucleotide sequence ID" value="XM_028616714.1"/>
</dbReference>
<accession>A0A427YB91</accession>
<dbReference type="EMBL" id="RSCE01000001">
    <property type="protein sequence ID" value="RSH88363.1"/>
    <property type="molecule type" value="Genomic_DNA"/>
</dbReference>
<evidence type="ECO:0000313" key="3">
    <source>
        <dbReference type="Proteomes" id="UP000279236"/>
    </source>
</evidence>
<evidence type="ECO:0000313" key="2">
    <source>
        <dbReference type="EMBL" id="RSH88363.1"/>
    </source>
</evidence>
<dbReference type="GeneID" id="39585445"/>
<organism evidence="2 3">
    <name type="scientific">Apiotrichum porosum</name>
    <dbReference type="NCBI Taxonomy" id="105984"/>
    <lineage>
        <taxon>Eukaryota</taxon>
        <taxon>Fungi</taxon>
        <taxon>Dikarya</taxon>
        <taxon>Basidiomycota</taxon>
        <taxon>Agaricomycotina</taxon>
        <taxon>Tremellomycetes</taxon>
        <taxon>Trichosporonales</taxon>
        <taxon>Trichosporonaceae</taxon>
        <taxon>Apiotrichum</taxon>
    </lineage>
</organism>
<reference evidence="2 3" key="1">
    <citation type="submission" date="2018-11" db="EMBL/GenBank/DDBJ databases">
        <title>Genome sequence of Apiotrichum porosum DSM 27194.</title>
        <authorList>
            <person name="Aliyu H."/>
            <person name="Gorte O."/>
            <person name="Ochsenreither K."/>
        </authorList>
    </citation>
    <scope>NUCLEOTIDE SEQUENCE [LARGE SCALE GENOMIC DNA]</scope>
    <source>
        <strain evidence="2 3">DSM 27194</strain>
    </source>
</reference>
<gene>
    <name evidence="2" type="ORF">EHS24_000902</name>
</gene>
<feature type="signal peptide" evidence="1">
    <location>
        <begin position="1"/>
        <end position="15"/>
    </location>
</feature>
<sequence length="244" mass="25301">MKLSLLLVLAPFALGALVEERGGGGGGGGGGGATCSTATVWKTNTVTSTKNLPPYTTTVSKPSSCVYRTTTLVNAPTTIPVLVYTTTTLKPITVTITPSVIKTVTKTTSTVTAACTPTHKYKKRQEVPEEMTNAERLRRHLPLKAPAVKRGGSPPTNPSCTPKTVTSTAIVTNTNEACSTSTATSYYCTKTSVYTSICYTTVKSTSTAVSTKPAQTVTSTAACAPTTTTTTVYAPPCTVTPACK</sequence>
<name>A0A427YB91_9TREE</name>
<dbReference type="Proteomes" id="UP000279236">
    <property type="component" value="Unassembled WGS sequence"/>
</dbReference>